<dbReference type="AlphaFoldDB" id="A0AA95SMD1"/>
<dbReference type="RefSeq" id="WP_285231094.1">
    <property type="nucleotide sequence ID" value="NZ_CP116346.1"/>
</dbReference>
<feature type="chain" id="PRO_5041681350" description="TonB-dependent receptor" evidence="1">
    <location>
        <begin position="19"/>
        <end position="407"/>
    </location>
</feature>
<dbReference type="EMBL" id="CP116346">
    <property type="protein sequence ID" value="WIT10025.1"/>
    <property type="molecule type" value="Genomic_DNA"/>
</dbReference>
<dbReference type="KEGG" id="pais:PFX98_13875"/>
<protein>
    <recommendedName>
        <fullName evidence="4">TonB-dependent receptor</fullName>
    </recommendedName>
</protein>
<sequence length="407" mass="44232">MIPSALLALALLTGSARAELTGQLRGQWQERSAAALGPLAAANALQAGTAPQAGSGALLDAELRASAGPLTAALSLQHSRLDGLPPRSTAALQELYLSGEALGWQFSAGRKLVAWDVGYAFRPNDVVAQEERRTLLSNMPRGRPLLQAEYFSAETAWSLVWVNPEPRQQAHFGDEQALALRVYQRRGALDLHGFARLGEHTHESLGAAAAWVASDSIELHASWRYARRNEVWRNRNGTAALLPASPWQVEALGRRQQALLGASWTGENRLSLMAEAWWDGNALSAAQWRDWANLNGGLRAIASQLPAPLQGAAAGNLAWQAQAFGNSSLRRRNVFVRLAWDHEAWQPALDLLYTPEDGGRIVTASLAWTGNRWRIDAGLRSWGGPAASVIAQLPQRRLAYLASSWSF</sequence>
<keyword evidence="3" id="KW-1185">Reference proteome</keyword>
<organism evidence="2 3">
    <name type="scientific">Paucibacter sediminis</name>
    <dbReference type="NCBI Taxonomy" id="3019553"/>
    <lineage>
        <taxon>Bacteria</taxon>
        <taxon>Pseudomonadati</taxon>
        <taxon>Pseudomonadota</taxon>
        <taxon>Betaproteobacteria</taxon>
        <taxon>Burkholderiales</taxon>
        <taxon>Sphaerotilaceae</taxon>
        <taxon>Roseateles</taxon>
    </lineage>
</organism>
<evidence type="ECO:0000313" key="2">
    <source>
        <dbReference type="EMBL" id="WIT10025.1"/>
    </source>
</evidence>
<gene>
    <name evidence="2" type="ORF">PFX98_13875</name>
</gene>
<dbReference type="Proteomes" id="UP001177769">
    <property type="component" value="Chromosome"/>
</dbReference>
<reference evidence="2" key="1">
    <citation type="submission" date="2023-01" db="EMBL/GenBank/DDBJ databases">
        <title>Whole genome sequence of Paucibacter sp. S2-9 isolated from pond sediment.</title>
        <authorList>
            <person name="Jung J.Y."/>
        </authorList>
    </citation>
    <scope>NUCLEOTIDE SEQUENCE</scope>
    <source>
        <strain evidence="2">S2-9</strain>
    </source>
</reference>
<accession>A0AA95SMD1</accession>
<evidence type="ECO:0000313" key="3">
    <source>
        <dbReference type="Proteomes" id="UP001177769"/>
    </source>
</evidence>
<proteinExistence type="predicted"/>
<evidence type="ECO:0000256" key="1">
    <source>
        <dbReference type="SAM" id="SignalP"/>
    </source>
</evidence>
<name>A0AA95SMD1_9BURK</name>
<evidence type="ECO:0008006" key="4">
    <source>
        <dbReference type="Google" id="ProtNLM"/>
    </source>
</evidence>
<feature type="signal peptide" evidence="1">
    <location>
        <begin position="1"/>
        <end position="18"/>
    </location>
</feature>
<keyword evidence="1" id="KW-0732">Signal</keyword>